<sequence length="68" mass="7769">MASYYVNRQPLPTGEHEVHRSDCEHLPNIKNLYYLGNLDSAEEAILEAEKYFVKVNGCEFCCNVEATT</sequence>
<reference evidence="2" key="1">
    <citation type="submission" date="2016-04" db="EMBL/GenBank/DDBJ databases">
        <title>Draft genome sequence of Paludibacter jiangxiensis strain NM7.</title>
        <authorList>
            <person name="Qiu Y."/>
            <person name="Matsuura N."/>
            <person name="Ohashi A."/>
            <person name="Tourlousse M.D."/>
            <person name="Sekiguchi Y."/>
        </authorList>
    </citation>
    <scope>NUCLEOTIDE SEQUENCE [LARGE SCALE GENOMIC DNA]</scope>
    <source>
        <strain evidence="2">NM7</strain>
    </source>
</reference>
<evidence type="ECO:0000313" key="1">
    <source>
        <dbReference type="EMBL" id="GAT62559.1"/>
    </source>
</evidence>
<comment type="caution">
    <text evidence="1">The sequence shown here is derived from an EMBL/GenBank/DDBJ whole genome shotgun (WGS) entry which is preliminary data.</text>
</comment>
<organism evidence="1 2">
    <name type="scientific">Paludibacter jiangxiensis</name>
    <dbReference type="NCBI Taxonomy" id="681398"/>
    <lineage>
        <taxon>Bacteria</taxon>
        <taxon>Pseudomonadati</taxon>
        <taxon>Bacteroidota</taxon>
        <taxon>Bacteroidia</taxon>
        <taxon>Bacteroidales</taxon>
        <taxon>Paludibacteraceae</taxon>
        <taxon>Paludibacter</taxon>
    </lineage>
</organism>
<keyword evidence="2" id="KW-1185">Reference proteome</keyword>
<evidence type="ECO:0000313" key="2">
    <source>
        <dbReference type="Proteomes" id="UP000076586"/>
    </source>
</evidence>
<accession>A0A161LUE2</accession>
<proteinExistence type="predicted"/>
<dbReference type="Proteomes" id="UP000076586">
    <property type="component" value="Unassembled WGS sequence"/>
</dbReference>
<dbReference type="STRING" id="681398.PJIAN_2118"/>
<reference evidence="2" key="2">
    <citation type="journal article" date="2017" name="Genome Announc.">
        <title>Draft genome sequence of Paludibacter jiangxiensis NM7(T), a propionate-producing fermentative bacterium.</title>
        <authorList>
            <person name="Qiu Y.-L."/>
            <person name="Tourlousse D.M."/>
            <person name="Matsuura N."/>
            <person name="Ohashi A."/>
            <person name="Sekiguchi Y."/>
        </authorList>
    </citation>
    <scope>NUCLEOTIDE SEQUENCE [LARGE SCALE GENOMIC DNA]</scope>
    <source>
        <strain evidence="2">NM7</strain>
    </source>
</reference>
<gene>
    <name evidence="1" type="ORF">PJIAN_2118</name>
</gene>
<dbReference type="EMBL" id="BDCR01000002">
    <property type="protein sequence ID" value="GAT62559.1"/>
    <property type="molecule type" value="Genomic_DNA"/>
</dbReference>
<dbReference type="OrthoDB" id="47198at2"/>
<dbReference type="AlphaFoldDB" id="A0A161LUE2"/>
<name>A0A161LUE2_9BACT</name>
<protein>
    <submittedName>
        <fullName evidence="1">Uncharacterized protein</fullName>
    </submittedName>
</protein>
<dbReference type="RefSeq" id="WP_068702974.1">
    <property type="nucleotide sequence ID" value="NZ_BDCR01000002.1"/>
</dbReference>